<name>U2DIU8_9BACE</name>
<organism evidence="1 2">
    <name type="scientific">Bacteroides pyogenes F0041</name>
    <dbReference type="NCBI Taxonomy" id="1321819"/>
    <lineage>
        <taxon>Bacteria</taxon>
        <taxon>Pseudomonadati</taxon>
        <taxon>Bacteroidota</taxon>
        <taxon>Bacteroidia</taxon>
        <taxon>Bacteroidales</taxon>
        <taxon>Bacteroidaceae</taxon>
        <taxon>Bacteroides</taxon>
    </lineage>
</organism>
<evidence type="ECO:0000313" key="2">
    <source>
        <dbReference type="Proteomes" id="UP000016496"/>
    </source>
</evidence>
<proteinExistence type="predicted"/>
<sequence>MIKSIAIPVFLYFGLHLLLPQKYKKGIDVTKNHRLALWT</sequence>
<dbReference type="HOGENOM" id="CLU_3305004_0_0_10"/>
<protein>
    <submittedName>
        <fullName evidence="1">Uncharacterized protein</fullName>
    </submittedName>
</protein>
<evidence type="ECO:0000313" key="1">
    <source>
        <dbReference type="EMBL" id="ERI81422.1"/>
    </source>
</evidence>
<gene>
    <name evidence="1" type="ORF">HMPREF1981_03186</name>
</gene>
<accession>U2DIU8</accession>
<comment type="caution">
    <text evidence="1">The sequence shown here is derived from an EMBL/GenBank/DDBJ whole genome shotgun (WGS) entry which is preliminary data.</text>
</comment>
<reference evidence="1 2" key="1">
    <citation type="submission" date="2013-08" db="EMBL/GenBank/DDBJ databases">
        <authorList>
            <person name="Weinstock G."/>
            <person name="Sodergren E."/>
            <person name="Wylie T."/>
            <person name="Fulton L."/>
            <person name="Fulton R."/>
            <person name="Fronick C."/>
            <person name="O'Laughlin M."/>
            <person name="Godfrey J."/>
            <person name="Miner T."/>
            <person name="Herter B."/>
            <person name="Appelbaum E."/>
            <person name="Cordes M."/>
            <person name="Lek S."/>
            <person name="Wollam A."/>
            <person name="Pepin K.H."/>
            <person name="Palsikar V.B."/>
            <person name="Mitreva M."/>
            <person name="Wilson R.K."/>
        </authorList>
    </citation>
    <scope>NUCLEOTIDE SEQUENCE [LARGE SCALE GENOMIC DNA]</scope>
    <source>
        <strain evidence="1 2">F0041</strain>
    </source>
</reference>
<dbReference type="EMBL" id="AWSV01000162">
    <property type="protein sequence ID" value="ERI81422.1"/>
    <property type="molecule type" value="Genomic_DNA"/>
</dbReference>
<dbReference type="Proteomes" id="UP000016496">
    <property type="component" value="Unassembled WGS sequence"/>
</dbReference>
<dbReference type="AlphaFoldDB" id="U2DIU8"/>